<sequence>MPDPLGLINPNQGVSPLQPGKPLAAPKVEGPGFKDVLMKNIEQVSKLQKDAEVAYEDFATGDRNDIDGVMMAKQKADIAFQMLMQVRNKMMDAYEEVKQIRV</sequence>
<dbReference type="GO" id="GO:0009425">
    <property type="term" value="C:bacterial-type flagellum basal body"/>
    <property type="evidence" value="ECO:0007669"/>
    <property type="project" value="UniProtKB-SubCell"/>
</dbReference>
<dbReference type="PRINTS" id="PR01006">
    <property type="entry name" value="FLGHOOKFLIE"/>
</dbReference>
<dbReference type="RefSeq" id="WP_184678232.1">
    <property type="nucleotide sequence ID" value="NZ_JACHGY010000001.1"/>
</dbReference>
<organism evidence="7 8">
    <name type="scientific">Algisphaera agarilytica</name>
    <dbReference type="NCBI Taxonomy" id="1385975"/>
    <lineage>
        <taxon>Bacteria</taxon>
        <taxon>Pseudomonadati</taxon>
        <taxon>Planctomycetota</taxon>
        <taxon>Phycisphaerae</taxon>
        <taxon>Phycisphaerales</taxon>
        <taxon>Phycisphaeraceae</taxon>
        <taxon>Algisphaera</taxon>
    </lineage>
</organism>
<dbReference type="PANTHER" id="PTHR34653">
    <property type="match status" value="1"/>
</dbReference>
<evidence type="ECO:0000256" key="3">
    <source>
        <dbReference type="ARBA" id="ARBA00023143"/>
    </source>
</evidence>
<dbReference type="AlphaFoldDB" id="A0A7X0HAB5"/>
<accession>A0A7X0HAB5</accession>
<dbReference type="Proteomes" id="UP000541810">
    <property type="component" value="Unassembled WGS sequence"/>
</dbReference>
<keyword evidence="7" id="KW-0282">Flagellum</keyword>
<dbReference type="EMBL" id="JACHGY010000001">
    <property type="protein sequence ID" value="MBB6430735.1"/>
    <property type="molecule type" value="Genomic_DNA"/>
</dbReference>
<dbReference type="GO" id="GO:0005198">
    <property type="term" value="F:structural molecule activity"/>
    <property type="evidence" value="ECO:0007669"/>
    <property type="project" value="UniProtKB-UniRule"/>
</dbReference>
<evidence type="ECO:0000313" key="8">
    <source>
        <dbReference type="Proteomes" id="UP000541810"/>
    </source>
</evidence>
<evidence type="ECO:0000313" key="7">
    <source>
        <dbReference type="EMBL" id="MBB6430735.1"/>
    </source>
</evidence>
<name>A0A7X0HAB5_9BACT</name>
<dbReference type="InterPro" id="IPR001624">
    <property type="entry name" value="FliE"/>
</dbReference>
<dbReference type="PANTHER" id="PTHR34653:SF1">
    <property type="entry name" value="FLAGELLAR HOOK-BASAL BODY COMPLEX PROTEIN FLIE"/>
    <property type="match status" value="1"/>
</dbReference>
<keyword evidence="3 4" id="KW-0975">Bacterial flagellum</keyword>
<evidence type="ECO:0000256" key="6">
    <source>
        <dbReference type="SAM" id="MobiDB-lite"/>
    </source>
</evidence>
<dbReference type="Pfam" id="PF02049">
    <property type="entry name" value="FliE"/>
    <property type="match status" value="1"/>
</dbReference>
<keyword evidence="8" id="KW-1185">Reference proteome</keyword>
<keyword evidence="7" id="KW-0966">Cell projection</keyword>
<comment type="similarity">
    <text evidence="2 4">Belongs to the FliE family.</text>
</comment>
<comment type="caution">
    <text evidence="7">The sequence shown here is derived from an EMBL/GenBank/DDBJ whole genome shotgun (WGS) entry which is preliminary data.</text>
</comment>
<proteinExistence type="inferred from homology"/>
<comment type="subcellular location">
    <subcellularLocation>
        <location evidence="1 4">Bacterial flagellum basal body</location>
    </subcellularLocation>
</comment>
<dbReference type="HAMAP" id="MF_00724">
    <property type="entry name" value="FliE"/>
    <property type="match status" value="1"/>
</dbReference>
<protein>
    <recommendedName>
        <fullName evidence="4 5">Flagellar hook-basal body complex protein FliE</fullName>
    </recommendedName>
</protein>
<evidence type="ECO:0000256" key="2">
    <source>
        <dbReference type="ARBA" id="ARBA00009272"/>
    </source>
</evidence>
<feature type="region of interest" description="Disordered" evidence="6">
    <location>
        <begin position="1"/>
        <end position="28"/>
    </location>
</feature>
<dbReference type="GO" id="GO:0003774">
    <property type="term" value="F:cytoskeletal motor activity"/>
    <property type="evidence" value="ECO:0007669"/>
    <property type="project" value="InterPro"/>
</dbReference>
<dbReference type="NCBIfam" id="TIGR00205">
    <property type="entry name" value="fliE"/>
    <property type="match status" value="1"/>
</dbReference>
<evidence type="ECO:0000256" key="5">
    <source>
        <dbReference type="NCBIfam" id="TIGR00205"/>
    </source>
</evidence>
<evidence type="ECO:0000256" key="4">
    <source>
        <dbReference type="HAMAP-Rule" id="MF_00724"/>
    </source>
</evidence>
<dbReference type="GO" id="GO:0071973">
    <property type="term" value="P:bacterial-type flagellum-dependent cell motility"/>
    <property type="evidence" value="ECO:0007669"/>
    <property type="project" value="InterPro"/>
</dbReference>
<gene>
    <name evidence="4" type="primary">fliE</name>
    <name evidence="7" type="ORF">HNQ40_002541</name>
</gene>
<reference evidence="7 8" key="1">
    <citation type="submission" date="2020-08" db="EMBL/GenBank/DDBJ databases">
        <title>Genomic Encyclopedia of Type Strains, Phase IV (KMG-IV): sequencing the most valuable type-strain genomes for metagenomic binning, comparative biology and taxonomic classification.</title>
        <authorList>
            <person name="Goeker M."/>
        </authorList>
    </citation>
    <scope>NUCLEOTIDE SEQUENCE [LARGE SCALE GENOMIC DNA]</scope>
    <source>
        <strain evidence="7 8">DSM 103725</strain>
    </source>
</reference>
<keyword evidence="7" id="KW-0969">Cilium</keyword>
<evidence type="ECO:0000256" key="1">
    <source>
        <dbReference type="ARBA" id="ARBA00004117"/>
    </source>
</evidence>